<accession>A0A8J3WRB2</accession>
<protein>
    <submittedName>
        <fullName evidence="2">Uncharacterized protein</fullName>
    </submittedName>
</protein>
<name>A0A8J3WRB2_9ACTN</name>
<dbReference type="EMBL" id="BOOK01000007">
    <property type="protein sequence ID" value="GIH99348.1"/>
    <property type="molecule type" value="Genomic_DNA"/>
</dbReference>
<organism evidence="2 3">
    <name type="scientific">Planobispora takensis</name>
    <dbReference type="NCBI Taxonomy" id="1367882"/>
    <lineage>
        <taxon>Bacteria</taxon>
        <taxon>Bacillati</taxon>
        <taxon>Actinomycetota</taxon>
        <taxon>Actinomycetes</taxon>
        <taxon>Streptosporangiales</taxon>
        <taxon>Streptosporangiaceae</taxon>
        <taxon>Planobispora</taxon>
    </lineage>
</organism>
<reference evidence="2" key="1">
    <citation type="submission" date="2021-01" db="EMBL/GenBank/DDBJ databases">
        <title>Whole genome shotgun sequence of Planobispora takensis NBRC 109077.</title>
        <authorList>
            <person name="Komaki H."/>
            <person name="Tamura T."/>
        </authorList>
    </citation>
    <scope>NUCLEOTIDE SEQUENCE</scope>
    <source>
        <strain evidence="2">NBRC 109077</strain>
    </source>
</reference>
<dbReference type="RefSeq" id="WP_203873805.1">
    <property type="nucleotide sequence ID" value="NZ_BOOK01000007.1"/>
</dbReference>
<feature type="region of interest" description="Disordered" evidence="1">
    <location>
        <begin position="178"/>
        <end position="246"/>
    </location>
</feature>
<dbReference type="Proteomes" id="UP000634476">
    <property type="component" value="Unassembled WGS sequence"/>
</dbReference>
<evidence type="ECO:0000256" key="1">
    <source>
        <dbReference type="SAM" id="MobiDB-lite"/>
    </source>
</evidence>
<dbReference type="AlphaFoldDB" id="A0A8J3WRB2"/>
<sequence>MAEREDLAAQLKRITAAETAQVRVESAEAKVAHMSKIVDRREDALIERYGGPLSQFKVSGTRTRMEQALDRAETELARVQQVAVAAHRHYSAALQTAPAPEQWAQIRARHAELANQRRFNEAVRTEAAARVRREFGDPDPGSPEARIRAANLRPPGVGFSQLSQARQTLSVLTAEQHYRQGLSPAERRGEERARRDPAAARHLEVLRAAEQAHQAQQERSRRQRERQSYSPGPSLGDSFRHRGPRL</sequence>
<gene>
    <name evidence="2" type="ORF">Pta02_13570</name>
</gene>
<feature type="compositionally biased region" description="Basic and acidic residues" evidence="1">
    <location>
        <begin position="185"/>
        <end position="207"/>
    </location>
</feature>
<feature type="compositionally biased region" description="Low complexity" evidence="1">
    <location>
        <begin position="208"/>
        <end position="217"/>
    </location>
</feature>
<evidence type="ECO:0000313" key="2">
    <source>
        <dbReference type="EMBL" id="GIH99348.1"/>
    </source>
</evidence>
<proteinExistence type="predicted"/>
<evidence type="ECO:0000313" key="3">
    <source>
        <dbReference type="Proteomes" id="UP000634476"/>
    </source>
</evidence>
<comment type="caution">
    <text evidence="2">The sequence shown here is derived from an EMBL/GenBank/DDBJ whole genome shotgun (WGS) entry which is preliminary data.</text>
</comment>
<keyword evidence="3" id="KW-1185">Reference proteome</keyword>